<sequence length="223" mass="24553">MRSRSHALDPANLHRPQITDAEADKNCDCRYPQCSLRVWKFPHGTNASQLTSFGASAVVLSRIAYRNKYIDSDFLNSTVEFAILLDTEIGLGIIAGSVAALGPLLRPWLGTASYNEAAGHPPVPRRSRLHRPRGIQDLSFPLSSLNQSVQSGLRPDKTATIVTDVRVRKYPRAADTNSSQERLTFEAPRGVSGGSDGEERAGVYWTCDVRQTSEEESSIERVL</sequence>
<protein>
    <submittedName>
        <fullName evidence="2">Uncharacterized protein</fullName>
    </submittedName>
</protein>
<name>A0ABR4LXB1_9EURO</name>
<comment type="caution">
    <text evidence="2">The sequence shown here is derived from an EMBL/GenBank/DDBJ whole genome shotgun (WGS) entry which is preliminary data.</text>
</comment>
<evidence type="ECO:0000313" key="2">
    <source>
        <dbReference type="EMBL" id="KAL2869165.1"/>
    </source>
</evidence>
<dbReference type="RefSeq" id="XP_070888144.1">
    <property type="nucleotide sequence ID" value="XM_071025555.1"/>
</dbReference>
<dbReference type="EMBL" id="JBFXLQ010000010">
    <property type="protein sequence ID" value="KAL2869165.1"/>
    <property type="molecule type" value="Genomic_DNA"/>
</dbReference>
<proteinExistence type="predicted"/>
<gene>
    <name evidence="2" type="ORF">BJX67DRAFT_20953</name>
</gene>
<reference evidence="2 3" key="1">
    <citation type="submission" date="2024-07" db="EMBL/GenBank/DDBJ databases">
        <title>Section-level genome sequencing and comparative genomics of Aspergillus sections Usti and Cavernicolus.</title>
        <authorList>
            <consortium name="Lawrence Berkeley National Laboratory"/>
            <person name="Nybo J.L."/>
            <person name="Vesth T.C."/>
            <person name="Theobald S."/>
            <person name="Frisvad J.C."/>
            <person name="Larsen T.O."/>
            <person name="Kjaerboelling I."/>
            <person name="Rothschild-Mancinelli K."/>
            <person name="Lyhne E.K."/>
            <person name="Kogle M.E."/>
            <person name="Barry K."/>
            <person name="Clum A."/>
            <person name="Na H."/>
            <person name="Ledsgaard L."/>
            <person name="Lin J."/>
            <person name="Lipzen A."/>
            <person name="Kuo A."/>
            <person name="Riley R."/>
            <person name="Mondo S."/>
            <person name="Labutti K."/>
            <person name="Haridas S."/>
            <person name="Pangalinan J."/>
            <person name="Salamov A.A."/>
            <person name="Simmons B.A."/>
            <person name="Magnuson J.K."/>
            <person name="Chen J."/>
            <person name="Drula E."/>
            <person name="Henrissat B."/>
            <person name="Wiebenga A."/>
            <person name="Lubbers R.J."/>
            <person name="Gomes A.C."/>
            <person name="Macurrencykelacurrency M.R."/>
            <person name="Stajich J."/>
            <person name="Grigoriev I.V."/>
            <person name="Mortensen U.H."/>
            <person name="De Vries R.P."/>
            <person name="Baker S.E."/>
            <person name="Andersen M.R."/>
        </authorList>
    </citation>
    <scope>NUCLEOTIDE SEQUENCE [LARGE SCALE GENOMIC DNA]</scope>
    <source>
        <strain evidence="2 3">CBS 449.75</strain>
    </source>
</reference>
<evidence type="ECO:0000313" key="3">
    <source>
        <dbReference type="Proteomes" id="UP001610432"/>
    </source>
</evidence>
<accession>A0ABR4LXB1</accession>
<dbReference type="GeneID" id="98140627"/>
<organism evidence="2 3">
    <name type="scientific">Aspergillus lucknowensis</name>
    <dbReference type="NCBI Taxonomy" id="176173"/>
    <lineage>
        <taxon>Eukaryota</taxon>
        <taxon>Fungi</taxon>
        <taxon>Dikarya</taxon>
        <taxon>Ascomycota</taxon>
        <taxon>Pezizomycotina</taxon>
        <taxon>Eurotiomycetes</taxon>
        <taxon>Eurotiomycetidae</taxon>
        <taxon>Eurotiales</taxon>
        <taxon>Aspergillaceae</taxon>
        <taxon>Aspergillus</taxon>
        <taxon>Aspergillus subgen. Nidulantes</taxon>
    </lineage>
</organism>
<feature type="region of interest" description="Disordered" evidence="1">
    <location>
        <begin position="172"/>
        <end position="199"/>
    </location>
</feature>
<keyword evidence="3" id="KW-1185">Reference proteome</keyword>
<dbReference type="Proteomes" id="UP001610432">
    <property type="component" value="Unassembled WGS sequence"/>
</dbReference>
<evidence type="ECO:0000256" key="1">
    <source>
        <dbReference type="SAM" id="MobiDB-lite"/>
    </source>
</evidence>